<dbReference type="EMBL" id="CAJNNW010025870">
    <property type="protein sequence ID" value="CAE8680551.1"/>
    <property type="molecule type" value="Genomic_DNA"/>
</dbReference>
<comment type="caution">
    <text evidence="2">The sequence shown here is derived from an EMBL/GenBank/DDBJ whole genome shotgun (WGS) entry which is preliminary data.</text>
</comment>
<feature type="signal peptide" evidence="1">
    <location>
        <begin position="1"/>
        <end position="28"/>
    </location>
</feature>
<organism evidence="2 3">
    <name type="scientific">Polarella glacialis</name>
    <name type="common">Dinoflagellate</name>
    <dbReference type="NCBI Taxonomy" id="89957"/>
    <lineage>
        <taxon>Eukaryota</taxon>
        <taxon>Sar</taxon>
        <taxon>Alveolata</taxon>
        <taxon>Dinophyceae</taxon>
        <taxon>Suessiales</taxon>
        <taxon>Suessiaceae</taxon>
        <taxon>Polarella</taxon>
    </lineage>
</organism>
<proteinExistence type="predicted"/>
<sequence>MQWPGHITCMKLPLPVHFLLVMPSAAHAFSSAGQSPASISACAASSLHEPKGSLDFVTVGVVQSPSLLAQERGQLFAGGRVLSYEASRMANEEQIRTAGSRLQHVLGQNKNNNNKKNSEECTPGRMKVQRCPVAHTATSPNFLACMFSDEFRPLEDEAERCGSCSSLVAAMDSKASIMSGGFSGSASNLISSSLCPLSCTL</sequence>
<name>A0A813JQF1_POLGL</name>
<evidence type="ECO:0000313" key="2">
    <source>
        <dbReference type="EMBL" id="CAE8680551.1"/>
    </source>
</evidence>
<dbReference type="AlphaFoldDB" id="A0A813JQF1"/>
<feature type="chain" id="PRO_5032520421" evidence="1">
    <location>
        <begin position="29"/>
        <end position="201"/>
    </location>
</feature>
<evidence type="ECO:0000313" key="3">
    <source>
        <dbReference type="Proteomes" id="UP000626109"/>
    </source>
</evidence>
<keyword evidence="1" id="KW-0732">Signal</keyword>
<protein>
    <submittedName>
        <fullName evidence="2">Uncharacterized protein</fullName>
    </submittedName>
</protein>
<accession>A0A813JQF1</accession>
<dbReference type="Proteomes" id="UP000626109">
    <property type="component" value="Unassembled WGS sequence"/>
</dbReference>
<gene>
    <name evidence="2" type="ORF">PGLA2088_LOCUS21968</name>
</gene>
<evidence type="ECO:0000256" key="1">
    <source>
        <dbReference type="SAM" id="SignalP"/>
    </source>
</evidence>
<reference evidence="2" key="1">
    <citation type="submission" date="2021-02" db="EMBL/GenBank/DDBJ databases">
        <authorList>
            <person name="Dougan E. K."/>
            <person name="Rhodes N."/>
            <person name="Thang M."/>
            <person name="Chan C."/>
        </authorList>
    </citation>
    <scope>NUCLEOTIDE SEQUENCE</scope>
</reference>